<dbReference type="EMBL" id="LT598456">
    <property type="protein sequence ID" value="SCU80442.1"/>
    <property type="molecule type" value="Genomic_DNA"/>
</dbReference>
<evidence type="ECO:0000313" key="2">
    <source>
        <dbReference type="EMBL" id="SCU80442.1"/>
    </source>
</evidence>
<feature type="compositionally biased region" description="Low complexity" evidence="1">
    <location>
        <begin position="208"/>
        <end position="229"/>
    </location>
</feature>
<sequence>MQRCIAPLRANTVSLPLVSLGQTFEELVIECHKGEKTPACSHRTPPASPTPLATILDIEKEGFPSKGLSGLLGRSRGDNEFGVMQKVLDRKSEESQGLLRSSSALTFKEYTCGRRLIHAVRHELEGSQKLNGITRPLSEPKGGTLVPSNSCIKEREKTPGCFRESCSLHPHARDQTHISSRDNNATNVDDRLASPMEETQVYVDQNGSDSCLSSTSTSASQSSNSRQTTVEIVEPASHSVSNSACGLAISDDRPNETCKDDRLAGIFQEGVPYSGECTDRKSFNSAVGPLPDYVDPSTLSDSTSHSDHVPGRLSSVHKPLKDLIYQTNHKLYRVDSHKVCHKAGLSKKWPTELPHLHRRFKDDKKKVNPTPP</sequence>
<dbReference type="OrthoDB" id="4036678at2759"/>
<accession>A0A1G4IU47</accession>
<protein>
    <submittedName>
        <fullName evidence="2">LADA_0B07470g1_1</fullName>
    </submittedName>
</protein>
<gene>
    <name evidence="2" type="ORF">LADA_0B07470G</name>
</gene>
<evidence type="ECO:0000313" key="3">
    <source>
        <dbReference type="Proteomes" id="UP000190274"/>
    </source>
</evidence>
<reference evidence="3" key="1">
    <citation type="submission" date="2016-03" db="EMBL/GenBank/DDBJ databases">
        <authorList>
            <person name="Devillers H."/>
        </authorList>
    </citation>
    <scope>NUCLEOTIDE SEQUENCE [LARGE SCALE GENOMIC DNA]</scope>
</reference>
<name>A0A1G4IU47_9SACH</name>
<evidence type="ECO:0000256" key="1">
    <source>
        <dbReference type="SAM" id="MobiDB-lite"/>
    </source>
</evidence>
<proteinExistence type="predicted"/>
<dbReference type="AlphaFoldDB" id="A0A1G4IU47"/>
<feature type="region of interest" description="Disordered" evidence="1">
    <location>
        <begin position="205"/>
        <end position="229"/>
    </location>
</feature>
<organism evidence="2 3">
    <name type="scientific">Lachancea dasiensis</name>
    <dbReference type="NCBI Taxonomy" id="1072105"/>
    <lineage>
        <taxon>Eukaryota</taxon>
        <taxon>Fungi</taxon>
        <taxon>Dikarya</taxon>
        <taxon>Ascomycota</taxon>
        <taxon>Saccharomycotina</taxon>
        <taxon>Saccharomycetes</taxon>
        <taxon>Saccharomycetales</taxon>
        <taxon>Saccharomycetaceae</taxon>
        <taxon>Lachancea</taxon>
    </lineage>
</organism>
<dbReference type="Proteomes" id="UP000190274">
    <property type="component" value="Chromosome B"/>
</dbReference>
<keyword evidence="3" id="KW-1185">Reference proteome</keyword>